<feature type="compositionally biased region" description="Polar residues" evidence="1">
    <location>
        <begin position="131"/>
        <end position="152"/>
    </location>
</feature>
<evidence type="ECO:0000313" key="3">
    <source>
        <dbReference type="Proteomes" id="UP000039046"/>
    </source>
</evidence>
<evidence type="ECO:0000256" key="1">
    <source>
        <dbReference type="SAM" id="MobiDB-lite"/>
    </source>
</evidence>
<dbReference type="OrthoDB" id="5384020at2759"/>
<proteinExistence type="predicted"/>
<gene>
    <name evidence="2" type="ORF">VHEMI06532</name>
</gene>
<sequence length="211" mass="22476">MSGDSGPTAGVPQRRSSITQAALSNLFSRGPSVGNVPPIPAPGDNQRRRLSVNTIGLSGTSPTNSSVFANIRRGSISTNSSAIDENAIDDDEFAPESSRTAPGTPFVRRMSFGTNNAAAMRGYRPGGGSPGNDQQAFNWSEQLRSRAESSVSGARPSFSFGSPPTRQQHDRARSVSDMVQPPSQAPAPPKPERPKPDAFQERILKGDFYMD</sequence>
<feature type="region of interest" description="Disordered" evidence="1">
    <location>
        <begin position="1"/>
        <end position="49"/>
    </location>
</feature>
<dbReference type="EMBL" id="CDHN01000003">
    <property type="protein sequence ID" value="CEJ90772.1"/>
    <property type="molecule type" value="Genomic_DNA"/>
</dbReference>
<dbReference type="AlphaFoldDB" id="A0A0A1TL97"/>
<feature type="region of interest" description="Disordered" evidence="1">
    <location>
        <begin position="82"/>
        <end position="211"/>
    </location>
</feature>
<protein>
    <submittedName>
        <fullName evidence="2">Uncharacterized protein</fullName>
    </submittedName>
</protein>
<evidence type="ECO:0000313" key="2">
    <source>
        <dbReference type="EMBL" id="CEJ90772.1"/>
    </source>
</evidence>
<reference evidence="2 3" key="1">
    <citation type="journal article" date="2015" name="Genome Announc.">
        <title>Draft Genome Sequence and Gene Annotation of the Entomopathogenic Fungus Verticillium hemipterigenum.</title>
        <authorList>
            <person name="Horn F."/>
            <person name="Habel A."/>
            <person name="Scharf D.H."/>
            <person name="Dworschak J."/>
            <person name="Brakhage A.A."/>
            <person name="Guthke R."/>
            <person name="Hertweck C."/>
            <person name="Linde J."/>
        </authorList>
    </citation>
    <scope>NUCLEOTIDE SEQUENCE [LARGE SCALE GENOMIC DNA]</scope>
</reference>
<dbReference type="Proteomes" id="UP000039046">
    <property type="component" value="Unassembled WGS sequence"/>
</dbReference>
<dbReference type="HOGENOM" id="CLU_058677_2_0_1"/>
<organism evidence="2 3">
    <name type="scientific">[Torrubiella] hemipterigena</name>
    <dbReference type="NCBI Taxonomy" id="1531966"/>
    <lineage>
        <taxon>Eukaryota</taxon>
        <taxon>Fungi</taxon>
        <taxon>Dikarya</taxon>
        <taxon>Ascomycota</taxon>
        <taxon>Pezizomycotina</taxon>
        <taxon>Sordariomycetes</taxon>
        <taxon>Hypocreomycetidae</taxon>
        <taxon>Hypocreales</taxon>
        <taxon>Clavicipitaceae</taxon>
        <taxon>Clavicipitaceae incertae sedis</taxon>
        <taxon>'Torrubiella' clade</taxon>
    </lineage>
</organism>
<keyword evidence="3" id="KW-1185">Reference proteome</keyword>
<accession>A0A0A1TL97</accession>
<name>A0A0A1TL97_9HYPO</name>
<feature type="compositionally biased region" description="Basic and acidic residues" evidence="1">
    <location>
        <begin position="190"/>
        <end position="205"/>
    </location>
</feature>
<feature type="compositionally biased region" description="Polar residues" evidence="1">
    <location>
        <begin position="14"/>
        <end position="27"/>
    </location>
</feature>